<protein>
    <submittedName>
        <fullName evidence="2">Uncharacterized protein</fullName>
    </submittedName>
</protein>
<name>A0A834XB61_9FABA</name>
<proteinExistence type="predicted"/>
<evidence type="ECO:0000313" key="3">
    <source>
        <dbReference type="Proteomes" id="UP000634136"/>
    </source>
</evidence>
<evidence type="ECO:0000256" key="1">
    <source>
        <dbReference type="SAM" id="MobiDB-lite"/>
    </source>
</evidence>
<dbReference type="AlphaFoldDB" id="A0A834XB61"/>
<accession>A0A834XB61</accession>
<dbReference type="Proteomes" id="UP000634136">
    <property type="component" value="Unassembled WGS sequence"/>
</dbReference>
<organism evidence="2 3">
    <name type="scientific">Senna tora</name>
    <dbReference type="NCBI Taxonomy" id="362788"/>
    <lineage>
        <taxon>Eukaryota</taxon>
        <taxon>Viridiplantae</taxon>
        <taxon>Streptophyta</taxon>
        <taxon>Embryophyta</taxon>
        <taxon>Tracheophyta</taxon>
        <taxon>Spermatophyta</taxon>
        <taxon>Magnoliopsida</taxon>
        <taxon>eudicotyledons</taxon>
        <taxon>Gunneridae</taxon>
        <taxon>Pentapetalae</taxon>
        <taxon>rosids</taxon>
        <taxon>fabids</taxon>
        <taxon>Fabales</taxon>
        <taxon>Fabaceae</taxon>
        <taxon>Caesalpinioideae</taxon>
        <taxon>Cassia clade</taxon>
        <taxon>Senna</taxon>
    </lineage>
</organism>
<sequence length="58" mass="6685">MTEERWHMKMMSLKSKSRRSNQLEGESSRNETGSGEVNGREEEKLEMICPILPNSDNS</sequence>
<feature type="region of interest" description="Disordered" evidence="1">
    <location>
        <begin position="1"/>
        <end position="58"/>
    </location>
</feature>
<comment type="caution">
    <text evidence="2">The sequence shown here is derived from an EMBL/GenBank/DDBJ whole genome shotgun (WGS) entry which is preliminary data.</text>
</comment>
<keyword evidence="3" id="KW-1185">Reference proteome</keyword>
<evidence type="ECO:0000313" key="2">
    <source>
        <dbReference type="EMBL" id="KAF7841192.1"/>
    </source>
</evidence>
<dbReference type="EMBL" id="JAAIUW010000002">
    <property type="protein sequence ID" value="KAF7841192.1"/>
    <property type="molecule type" value="Genomic_DNA"/>
</dbReference>
<reference evidence="2" key="1">
    <citation type="submission" date="2020-09" db="EMBL/GenBank/DDBJ databases">
        <title>Genome-Enabled Discovery of Anthraquinone Biosynthesis in Senna tora.</title>
        <authorList>
            <person name="Kang S.-H."/>
            <person name="Pandey R.P."/>
            <person name="Lee C.-M."/>
            <person name="Sim J.-S."/>
            <person name="Jeong J.-T."/>
            <person name="Choi B.-S."/>
            <person name="Jung M."/>
            <person name="Ginzburg D."/>
            <person name="Zhao K."/>
            <person name="Won S.Y."/>
            <person name="Oh T.-J."/>
            <person name="Yu Y."/>
            <person name="Kim N.-H."/>
            <person name="Lee O.R."/>
            <person name="Lee T.-H."/>
            <person name="Bashyal P."/>
            <person name="Kim T.-S."/>
            <person name="Lee W.-H."/>
            <person name="Kawkins C."/>
            <person name="Kim C.-K."/>
            <person name="Kim J.S."/>
            <person name="Ahn B.O."/>
            <person name="Rhee S.Y."/>
            <person name="Sohng J.K."/>
        </authorList>
    </citation>
    <scope>NUCLEOTIDE SEQUENCE</scope>
    <source>
        <tissue evidence="2">Leaf</tissue>
    </source>
</reference>
<gene>
    <name evidence="2" type="ORF">G2W53_003490</name>
</gene>
<feature type="compositionally biased region" description="Polar residues" evidence="1">
    <location>
        <begin position="20"/>
        <end position="35"/>
    </location>
</feature>